<dbReference type="OrthoDB" id="1733656at2759"/>
<dbReference type="SUPFAM" id="SSF102462">
    <property type="entry name" value="Peptidyl-tRNA hydrolase II"/>
    <property type="match status" value="1"/>
</dbReference>
<name>A0A1A0HKK9_9ASCO</name>
<comment type="catalytic activity">
    <reaction evidence="4">
        <text>an N-acyl-L-alpha-aminoacyl-tRNA + H2O = an N-acyl-L-amino acid + a tRNA + H(+)</text>
        <dbReference type="Rhea" id="RHEA:54448"/>
        <dbReference type="Rhea" id="RHEA-COMP:10123"/>
        <dbReference type="Rhea" id="RHEA-COMP:13883"/>
        <dbReference type="ChEBI" id="CHEBI:15377"/>
        <dbReference type="ChEBI" id="CHEBI:15378"/>
        <dbReference type="ChEBI" id="CHEBI:59874"/>
        <dbReference type="ChEBI" id="CHEBI:78442"/>
        <dbReference type="ChEBI" id="CHEBI:138191"/>
        <dbReference type="EC" id="3.1.1.29"/>
    </reaction>
</comment>
<comment type="similarity">
    <text evidence="3">Belongs to the PTH2 family.</text>
</comment>
<dbReference type="EC" id="3.1.1.29" evidence="1"/>
<dbReference type="GO" id="GO:0032435">
    <property type="term" value="P:negative regulation of proteasomal ubiquitin-dependent protein catabolic process"/>
    <property type="evidence" value="ECO:0007669"/>
    <property type="project" value="EnsemblFungi"/>
</dbReference>
<dbReference type="GO" id="GO:0005829">
    <property type="term" value="C:cytosol"/>
    <property type="evidence" value="ECO:0007669"/>
    <property type="project" value="TreeGrafter"/>
</dbReference>
<gene>
    <name evidence="6" type="ORF">METBIDRAFT_34146</name>
</gene>
<dbReference type="InterPro" id="IPR002833">
    <property type="entry name" value="PTH2"/>
</dbReference>
<dbReference type="PANTHER" id="PTHR12649">
    <property type="entry name" value="PEPTIDYL-TRNA HYDROLASE 2"/>
    <property type="match status" value="1"/>
</dbReference>
<keyword evidence="7" id="KW-1185">Reference proteome</keyword>
<dbReference type="EMBL" id="LXTC01000001">
    <property type="protein sequence ID" value="OBA24427.1"/>
    <property type="molecule type" value="Genomic_DNA"/>
</dbReference>
<evidence type="ECO:0000313" key="7">
    <source>
        <dbReference type="Proteomes" id="UP000092555"/>
    </source>
</evidence>
<accession>A0A1A0HKK9</accession>
<proteinExistence type="inferred from homology"/>
<dbReference type="NCBIfam" id="TIGR00283">
    <property type="entry name" value="arch_pth2"/>
    <property type="match status" value="1"/>
</dbReference>
<dbReference type="RefSeq" id="XP_018714908.1">
    <property type="nucleotide sequence ID" value="XM_018856446.1"/>
</dbReference>
<dbReference type="CDD" id="cd02430">
    <property type="entry name" value="PTH2"/>
    <property type="match status" value="1"/>
</dbReference>
<dbReference type="PANTHER" id="PTHR12649:SF11">
    <property type="entry name" value="PEPTIDYL-TRNA HYDROLASE 2, MITOCHONDRIAL"/>
    <property type="match status" value="1"/>
</dbReference>
<sequence length="211" mass="22620">MTSNSTQLATVGLAGFFGGYLLCRWLKQTEPVKRRPLPRAQPQARDSRDSLTTGSSTESSTESGSESASESDSEDDIEIDSTPLNEIPGEVRMTLVVRQDLKMGKGKAAAQCSHATLALYKKMATPSSQAYNPEMLHRWEYGNGQAKITLQVPNMEEMDVLFAQAISLGVNAYTVHDAGRTQIAAGSATVLGLGPAPKAVLDQITGGLKLY</sequence>
<evidence type="ECO:0000313" key="6">
    <source>
        <dbReference type="EMBL" id="OBA24427.1"/>
    </source>
</evidence>
<protein>
    <recommendedName>
        <fullName evidence="1">peptidyl-tRNA hydrolase</fullName>
        <ecNumber evidence="1">3.1.1.29</ecNumber>
    </recommendedName>
</protein>
<evidence type="ECO:0000256" key="5">
    <source>
        <dbReference type="SAM" id="MobiDB-lite"/>
    </source>
</evidence>
<feature type="compositionally biased region" description="Acidic residues" evidence="5">
    <location>
        <begin position="69"/>
        <end position="79"/>
    </location>
</feature>
<organism evidence="6 7">
    <name type="scientific">Metschnikowia bicuspidata var. bicuspidata NRRL YB-4993</name>
    <dbReference type="NCBI Taxonomy" id="869754"/>
    <lineage>
        <taxon>Eukaryota</taxon>
        <taxon>Fungi</taxon>
        <taxon>Dikarya</taxon>
        <taxon>Ascomycota</taxon>
        <taxon>Saccharomycotina</taxon>
        <taxon>Pichiomycetes</taxon>
        <taxon>Metschnikowiaceae</taxon>
        <taxon>Metschnikowia</taxon>
    </lineage>
</organism>
<evidence type="ECO:0000256" key="1">
    <source>
        <dbReference type="ARBA" id="ARBA00013260"/>
    </source>
</evidence>
<dbReference type="GeneID" id="30029422"/>
<dbReference type="InterPro" id="IPR023476">
    <property type="entry name" value="Pep_tRNA_hydro_II_dom_sf"/>
</dbReference>
<dbReference type="Pfam" id="PF01981">
    <property type="entry name" value="PTH2"/>
    <property type="match status" value="1"/>
</dbReference>
<dbReference type="FunFam" id="3.40.1490.10:FF:000001">
    <property type="entry name" value="Peptidyl-tRNA hydrolase 2"/>
    <property type="match status" value="1"/>
</dbReference>
<feature type="compositionally biased region" description="Low complexity" evidence="5">
    <location>
        <begin position="38"/>
        <end position="68"/>
    </location>
</feature>
<reference evidence="6 7" key="1">
    <citation type="submission" date="2016-05" db="EMBL/GenBank/DDBJ databases">
        <title>Comparative genomics of biotechnologically important yeasts.</title>
        <authorList>
            <consortium name="DOE Joint Genome Institute"/>
            <person name="Riley R."/>
            <person name="Haridas S."/>
            <person name="Wolfe K.H."/>
            <person name="Lopes M.R."/>
            <person name="Hittinger C.T."/>
            <person name="Goker M."/>
            <person name="Salamov A."/>
            <person name="Wisecaver J."/>
            <person name="Long T.M."/>
            <person name="Aerts A.L."/>
            <person name="Barry K."/>
            <person name="Choi C."/>
            <person name="Clum A."/>
            <person name="Coughlan A.Y."/>
            <person name="Deshpande S."/>
            <person name="Douglass A.P."/>
            <person name="Hanson S.J."/>
            <person name="Klenk H.-P."/>
            <person name="LaButti K."/>
            <person name="Lapidus A."/>
            <person name="Lindquist E."/>
            <person name="Lipzen A."/>
            <person name="Meier-kolthoff J.P."/>
            <person name="Ohm R.A."/>
            <person name="Otillar R.P."/>
            <person name="Pangilinan J."/>
            <person name="Peng Y."/>
            <person name="Rokas A."/>
            <person name="Rosa C.A."/>
            <person name="Scheuner C."/>
            <person name="Sibirny A.A."/>
            <person name="Slot J.C."/>
            <person name="Stielow J.B."/>
            <person name="Sun H."/>
            <person name="Kurtzman C.P."/>
            <person name="Blackwell M."/>
            <person name="Grigoriev I.V."/>
            <person name="Jeffries T.W."/>
        </authorList>
    </citation>
    <scope>NUCLEOTIDE SEQUENCE [LARGE SCALE GENOMIC DNA]</scope>
    <source>
        <strain evidence="6 7">NRRL YB-4993</strain>
    </source>
</reference>
<dbReference type="AlphaFoldDB" id="A0A1A0HKK9"/>
<dbReference type="GO" id="GO:0004045">
    <property type="term" value="F:peptidyl-tRNA hydrolase activity"/>
    <property type="evidence" value="ECO:0007669"/>
    <property type="project" value="UniProtKB-EC"/>
</dbReference>
<evidence type="ECO:0000256" key="2">
    <source>
        <dbReference type="ARBA" id="ARBA00022801"/>
    </source>
</evidence>
<dbReference type="STRING" id="869754.A0A1A0HKK9"/>
<feature type="region of interest" description="Disordered" evidence="5">
    <location>
        <begin position="31"/>
        <end position="84"/>
    </location>
</feature>
<evidence type="ECO:0000256" key="4">
    <source>
        <dbReference type="ARBA" id="ARBA00048707"/>
    </source>
</evidence>
<dbReference type="Proteomes" id="UP000092555">
    <property type="component" value="Unassembled WGS sequence"/>
</dbReference>
<comment type="caution">
    <text evidence="6">The sequence shown here is derived from an EMBL/GenBank/DDBJ whole genome shotgun (WGS) entry which is preliminary data.</text>
</comment>
<dbReference type="Gene3D" id="3.40.1490.10">
    <property type="entry name" value="Bit1"/>
    <property type="match status" value="1"/>
</dbReference>
<evidence type="ECO:0000256" key="3">
    <source>
        <dbReference type="ARBA" id="ARBA00038050"/>
    </source>
</evidence>
<keyword evidence="2 6" id="KW-0378">Hydrolase</keyword>